<dbReference type="EMBL" id="CP008874">
    <property type="protein sequence ID" value="AKH96587.1"/>
    <property type="molecule type" value="Genomic_DNA"/>
</dbReference>
<name>A0A0F7P7B3_9EURY</name>
<evidence type="ECO:0000313" key="3">
    <source>
        <dbReference type="EMBL" id="ALG80989.1"/>
    </source>
</evidence>
<sequence>MAAVNGLAYGGGCELVAAADLAVATDDATFALPEVTIGAYPLYVAERVAETVGKKRVMELALTARPIDAARAADWGLVNRVVTPDALEPTVDELVEAIADAPAATIRTTKRAVAARVQESGERDRVRGGFAQVRADEESRAAVERFLHGDPEV</sequence>
<dbReference type="InterPro" id="IPR029045">
    <property type="entry name" value="ClpP/crotonase-like_dom_sf"/>
</dbReference>
<dbReference type="AlphaFoldDB" id="A0A0F7P7B3"/>
<dbReference type="KEGG" id="hsu:HLASF_0073"/>
<keyword evidence="2" id="KW-0456">Lyase</keyword>
<dbReference type="Gene3D" id="3.90.226.10">
    <property type="entry name" value="2-enoyl-CoA Hydratase, Chain A, domain 1"/>
    <property type="match status" value="1"/>
</dbReference>
<dbReference type="PANTHER" id="PTHR42964:SF1">
    <property type="entry name" value="POLYKETIDE BIOSYNTHESIS ENOYL-COA HYDRATASE PKSH-RELATED"/>
    <property type="match status" value="1"/>
</dbReference>
<dbReference type="Pfam" id="PF00378">
    <property type="entry name" value="ECH_1"/>
    <property type="match status" value="1"/>
</dbReference>
<reference evidence="3 4" key="3">
    <citation type="journal article" date="2016" name="Stand. Genomic Sci.">
        <title>Complete genome sequence of 'Halanaeroarchaeum sulfurireducens' M27-SA2, a sulfur-reducing and acetate-oxidizing haloarchaeon from the deep-sea hypersaline anoxic lake Medee.</title>
        <authorList>
            <person name="Messina E."/>
            <person name="Sorokin D.Y."/>
            <person name="Kublanov I.V."/>
            <person name="Toshchakov S."/>
            <person name="Lopatina A."/>
            <person name="Arcadi E."/>
            <person name="Smedile F."/>
            <person name="La Spada G."/>
            <person name="La Cono V."/>
            <person name="Yakimov M.M."/>
        </authorList>
    </citation>
    <scope>NUCLEOTIDE SEQUENCE [LARGE SCALE GENOMIC DNA]</scope>
    <source>
        <strain evidence="3 4">M27-SA2</strain>
    </source>
</reference>
<keyword evidence="2" id="KW-0413">Isomerase</keyword>
<evidence type="ECO:0000256" key="1">
    <source>
        <dbReference type="ARBA" id="ARBA00005254"/>
    </source>
</evidence>
<dbReference type="Proteomes" id="UP000069906">
    <property type="component" value="Chromosome"/>
</dbReference>
<dbReference type="CDD" id="cd06558">
    <property type="entry name" value="crotonase-like"/>
    <property type="match status" value="1"/>
</dbReference>
<gene>
    <name evidence="2" type="primary">fadA3</name>
    <name evidence="3" type="ORF">HLASA_0073</name>
    <name evidence="2" type="ORF">HLASF_0073</name>
</gene>
<dbReference type="PANTHER" id="PTHR42964">
    <property type="entry name" value="ENOYL-COA HYDRATASE"/>
    <property type="match status" value="1"/>
</dbReference>
<reference evidence="2 5" key="1">
    <citation type="journal article" date="2015" name="ISME J.">
        <title>Elemental sulfur and acetate can support life of a novel strictly anaerobic haloarchaeon.</title>
        <authorList>
            <person name="Sorokin D.Y."/>
            <person name="Kublanov I.V."/>
            <person name="Gavrilov S.N."/>
            <person name="Rojo D."/>
            <person name="Roman P."/>
            <person name="Golyshin P.N."/>
            <person name="Slepak V.Z."/>
            <person name="Smedile F."/>
            <person name="Ferrer M."/>
            <person name="Messina E."/>
            <person name="La Cono V."/>
            <person name="Yakimov M.M."/>
        </authorList>
    </citation>
    <scope>NUCLEOTIDE SEQUENCE [LARGE SCALE GENOMIC DNA]</scope>
    <source>
        <strain evidence="2 5">HSR2</strain>
    </source>
</reference>
<proteinExistence type="inferred from homology"/>
<accession>A0A0F7P7B3</accession>
<evidence type="ECO:0000313" key="2">
    <source>
        <dbReference type="EMBL" id="AKH96587.1"/>
    </source>
</evidence>
<dbReference type="STRING" id="1604004.HLASA_0073"/>
<dbReference type="InterPro" id="IPR001753">
    <property type="entry name" value="Enoyl-CoA_hydra/iso"/>
</dbReference>
<dbReference type="EC" id="4.2.1.17" evidence="2"/>
<dbReference type="SUPFAM" id="SSF52096">
    <property type="entry name" value="ClpP/crotonase"/>
    <property type="match status" value="1"/>
</dbReference>
<dbReference type="Proteomes" id="UP000060390">
    <property type="component" value="Chromosome"/>
</dbReference>
<dbReference type="HOGENOM" id="CLU_1709060_0_0_2"/>
<dbReference type="EMBL" id="CP011564">
    <property type="protein sequence ID" value="ALG80989.1"/>
    <property type="molecule type" value="Genomic_DNA"/>
</dbReference>
<reference evidence="4" key="2">
    <citation type="submission" date="2015-05" db="EMBL/GenBank/DDBJ databases">
        <title>Complete genome sequence of Halanaeroarchaeum sulfurireducens type strain M27-SA2, a sulfate-reducer haloarchaeon from marine anoxic lake Medee.</title>
        <authorList>
            <person name="Messina E."/>
            <person name="Kublanov I.V."/>
            <person name="Toshchakov S."/>
            <person name="Arcadi E."/>
            <person name="La Spada G."/>
            <person name="La Cono V."/>
            <person name="Yakimov M.M."/>
        </authorList>
    </citation>
    <scope>NUCLEOTIDE SEQUENCE [LARGE SCALE GENOMIC DNA]</scope>
    <source>
        <strain evidence="4">M27-SA2</strain>
    </source>
</reference>
<keyword evidence="5" id="KW-1185">Reference proteome</keyword>
<dbReference type="KEGG" id="hsf:HLASA_0073"/>
<dbReference type="GO" id="GO:0004300">
    <property type="term" value="F:enoyl-CoA hydratase activity"/>
    <property type="evidence" value="ECO:0007669"/>
    <property type="project" value="UniProtKB-EC"/>
</dbReference>
<dbReference type="GO" id="GO:0016853">
    <property type="term" value="F:isomerase activity"/>
    <property type="evidence" value="ECO:0007669"/>
    <property type="project" value="UniProtKB-KW"/>
</dbReference>
<evidence type="ECO:0000313" key="5">
    <source>
        <dbReference type="Proteomes" id="UP000069906"/>
    </source>
</evidence>
<evidence type="ECO:0000313" key="4">
    <source>
        <dbReference type="Proteomes" id="UP000060390"/>
    </source>
</evidence>
<organism evidence="2 5">
    <name type="scientific">Halanaeroarchaeum sulfurireducens</name>
    <dbReference type="NCBI Taxonomy" id="1604004"/>
    <lineage>
        <taxon>Archaea</taxon>
        <taxon>Methanobacteriati</taxon>
        <taxon>Methanobacteriota</taxon>
        <taxon>Stenosarchaea group</taxon>
        <taxon>Halobacteria</taxon>
        <taxon>Halobacteriales</taxon>
        <taxon>Halobacteriaceae</taxon>
        <taxon>Halanaeroarchaeum</taxon>
    </lineage>
</organism>
<comment type="similarity">
    <text evidence="1">Belongs to the enoyl-CoA hydratase/isomerase family.</text>
</comment>
<protein>
    <submittedName>
        <fullName evidence="2">Enoyl-CoA hydratase/isomerase</fullName>
        <ecNumber evidence="2">4.2.1.17</ecNumber>
    </submittedName>
</protein>
<dbReference type="InterPro" id="IPR051683">
    <property type="entry name" value="Enoyl-CoA_Hydratase/Isomerase"/>
</dbReference>